<dbReference type="RefSeq" id="XP_020857441.1">
    <property type="nucleotide sequence ID" value="XM_021001782.1"/>
</dbReference>
<reference evidence="3" key="1">
    <citation type="submission" date="2025-08" db="UniProtKB">
        <authorList>
            <consortium name="RefSeq"/>
        </authorList>
    </citation>
    <scope>IDENTIFICATION</scope>
    <source>
        <tissue evidence="3">Spleen</tissue>
    </source>
</reference>
<organism evidence="2 3">
    <name type="scientific">Phascolarctos cinereus</name>
    <name type="common">Koala</name>
    <dbReference type="NCBI Taxonomy" id="38626"/>
    <lineage>
        <taxon>Eukaryota</taxon>
        <taxon>Metazoa</taxon>
        <taxon>Chordata</taxon>
        <taxon>Craniata</taxon>
        <taxon>Vertebrata</taxon>
        <taxon>Euteleostomi</taxon>
        <taxon>Mammalia</taxon>
        <taxon>Metatheria</taxon>
        <taxon>Diprotodontia</taxon>
        <taxon>Phascolarctidae</taxon>
        <taxon>Phascolarctos</taxon>
    </lineage>
</organism>
<protein>
    <submittedName>
        <fullName evidence="3">Protein ABHD17B isoform X2</fullName>
    </submittedName>
</protein>
<feature type="region of interest" description="Disordered" evidence="1">
    <location>
        <begin position="175"/>
        <end position="241"/>
    </location>
</feature>
<dbReference type="AlphaFoldDB" id="A0A6P5LNG4"/>
<name>A0A6P5LNG4_PHACI</name>
<feature type="compositionally biased region" description="Basic and acidic residues" evidence="1">
    <location>
        <begin position="94"/>
        <end position="114"/>
    </location>
</feature>
<sequence length="281" mass="29868">MGRSSPAQTEARVVWDPGHQSVGVLTPGLPSAGSDPLPAFPVPRTPSYAPHSPLPPLSEEAQGPDQRRPGRLSAVAGHPKKRGGGGGGGNNQDQNHDHVHDHDHDHDHAGRKAPEQPLAPEPLLSRRLARSGRREAGPGARGSEEGALGAPDPLLPPHPAPRCCRRRTCLSFLLRTSAPSPQPGGKRTRRHRKGSPAAAAADSFPLGGRREIRRVRGVGGGDGRSRFLGRERLSPPSVPSAQPFAEVQEFQGKMAGLWAEARSALSQGLELELRAKLHFAE</sequence>
<evidence type="ECO:0000256" key="1">
    <source>
        <dbReference type="SAM" id="MobiDB-lite"/>
    </source>
</evidence>
<accession>A0A6P5LNG4</accession>
<gene>
    <name evidence="3" type="primary">ABHD17B</name>
</gene>
<keyword evidence="2" id="KW-1185">Reference proteome</keyword>
<proteinExistence type="predicted"/>
<evidence type="ECO:0000313" key="3">
    <source>
        <dbReference type="RefSeq" id="XP_020857441.1"/>
    </source>
</evidence>
<dbReference type="GeneID" id="110218815"/>
<dbReference type="Proteomes" id="UP000515140">
    <property type="component" value="Unplaced"/>
</dbReference>
<feature type="compositionally biased region" description="Basic and acidic residues" evidence="1">
    <location>
        <begin position="223"/>
        <end position="233"/>
    </location>
</feature>
<evidence type="ECO:0000313" key="2">
    <source>
        <dbReference type="Proteomes" id="UP000515140"/>
    </source>
</evidence>
<feature type="compositionally biased region" description="Low complexity" evidence="1">
    <location>
        <begin position="115"/>
        <end position="126"/>
    </location>
</feature>
<dbReference type="CTD" id="51104"/>
<feature type="region of interest" description="Disordered" evidence="1">
    <location>
        <begin position="1"/>
        <end position="162"/>
    </location>
</feature>